<keyword evidence="2" id="KW-1185">Reference proteome</keyword>
<accession>A0ABX3EHE1</accession>
<dbReference type="EMBL" id="LVWI01000114">
    <property type="protein sequence ID" value="OKP76545.1"/>
    <property type="molecule type" value="Genomic_DNA"/>
</dbReference>
<evidence type="ECO:0000313" key="1">
    <source>
        <dbReference type="EMBL" id="OKP76545.1"/>
    </source>
</evidence>
<dbReference type="InterPro" id="IPR025678">
    <property type="entry name" value="Imm3"/>
</dbReference>
<protein>
    <recommendedName>
        <fullName evidence="3">Immunity protein Imm3</fullName>
    </recommendedName>
</protein>
<dbReference type="Pfam" id="PF14425">
    <property type="entry name" value="Imm3"/>
    <property type="match status" value="1"/>
</dbReference>
<comment type="caution">
    <text evidence="1">The sequence shown here is derived from an EMBL/GenBank/DDBJ whole genome shotgun (WGS) entry which is preliminary data.</text>
</comment>
<sequence>MEEWGYKELREYVGEVFSNSINDGLNALEAGGRCLYEFANVIEEGDTEKTIFYISVANLQINSGILSSRIYEVVDNIIKSFDFDTIVDELGITDAKDLSLRIESLKTKMQSVEVIG</sequence>
<gene>
    <name evidence="1" type="ORF">A3844_30205</name>
</gene>
<dbReference type="RefSeq" id="WP_074109519.1">
    <property type="nucleotide sequence ID" value="NZ_LVWI01000114.1"/>
</dbReference>
<name>A0ABX3EHE1_9BACL</name>
<dbReference type="Proteomes" id="UP000186058">
    <property type="component" value="Unassembled WGS sequence"/>
</dbReference>
<evidence type="ECO:0008006" key="3">
    <source>
        <dbReference type="Google" id="ProtNLM"/>
    </source>
</evidence>
<proteinExistence type="predicted"/>
<reference evidence="1 2" key="1">
    <citation type="submission" date="2016-03" db="EMBL/GenBank/DDBJ databases">
        <authorList>
            <person name="Sant'Anna F.H."/>
            <person name="Ambrosini A."/>
            <person name="Souza R."/>
            <person name="Bach E."/>
            <person name="Fernandes G."/>
            <person name="Balsanelli E."/>
            <person name="Baura V.A."/>
            <person name="Souza E.M."/>
            <person name="Passaglia L."/>
        </authorList>
    </citation>
    <scope>NUCLEOTIDE SEQUENCE [LARGE SCALE GENOMIC DNA]</scope>
    <source>
        <strain evidence="1 2">P26E</strain>
    </source>
</reference>
<organism evidence="1 2">
    <name type="scientific">Paenibacillus helianthi</name>
    <dbReference type="NCBI Taxonomy" id="1349432"/>
    <lineage>
        <taxon>Bacteria</taxon>
        <taxon>Bacillati</taxon>
        <taxon>Bacillota</taxon>
        <taxon>Bacilli</taxon>
        <taxon>Bacillales</taxon>
        <taxon>Paenibacillaceae</taxon>
        <taxon>Paenibacillus</taxon>
    </lineage>
</organism>
<evidence type="ECO:0000313" key="2">
    <source>
        <dbReference type="Proteomes" id="UP000186058"/>
    </source>
</evidence>